<dbReference type="PROSITE" id="PS51081">
    <property type="entry name" value="ZF_SIAH"/>
    <property type="match status" value="1"/>
</dbReference>
<dbReference type="Gene3D" id="3.30.40.10">
    <property type="entry name" value="Zinc/RING finger domain, C3HC4 (zinc finger)"/>
    <property type="match status" value="1"/>
</dbReference>
<evidence type="ECO:0000256" key="1">
    <source>
        <dbReference type="ARBA" id="ARBA00022723"/>
    </source>
</evidence>
<evidence type="ECO:0000256" key="5">
    <source>
        <dbReference type="PROSITE-ProRule" id="PRU00455"/>
    </source>
</evidence>
<keyword evidence="1" id="KW-0479">Metal-binding</keyword>
<keyword evidence="3" id="KW-0862">Zinc</keyword>
<evidence type="ECO:0000256" key="4">
    <source>
        <dbReference type="ARBA" id="ARBA00024004"/>
    </source>
</evidence>
<evidence type="ECO:0000256" key="2">
    <source>
        <dbReference type="ARBA" id="ARBA00022771"/>
    </source>
</evidence>
<evidence type="ECO:0000313" key="7">
    <source>
        <dbReference type="EMBL" id="KAK1606016.1"/>
    </source>
</evidence>
<dbReference type="InterPro" id="IPR013010">
    <property type="entry name" value="Znf_SIAH"/>
</dbReference>
<dbReference type="AlphaFoldDB" id="A0AAD8QN95"/>
<accession>A0AAD8QN95</accession>
<gene>
    <name evidence="7" type="ORF">QYE76_029689</name>
</gene>
<comment type="function">
    <text evidence="4">E3 ubiquitin-protein ligase that mediates ubiquitination and subsequent proteasomal degradation of target proteins. E3 ubiquitin ligases accept ubiquitin from an E2 ubiquitin-conjugating enzyme in the form of a thioester and then directly transfers the ubiquitin to targeted substrates. It probably triggers the ubiquitin-mediated degradation of different substrates.</text>
</comment>
<dbReference type="PANTHER" id="PTHR46632">
    <property type="entry name" value="E3 UBIQUITIN-PROTEIN LIGASE SINA-LIKE 4"/>
    <property type="match status" value="1"/>
</dbReference>
<organism evidence="7 8">
    <name type="scientific">Lolium multiflorum</name>
    <name type="common">Italian ryegrass</name>
    <name type="synonym">Lolium perenne subsp. multiflorum</name>
    <dbReference type="NCBI Taxonomy" id="4521"/>
    <lineage>
        <taxon>Eukaryota</taxon>
        <taxon>Viridiplantae</taxon>
        <taxon>Streptophyta</taxon>
        <taxon>Embryophyta</taxon>
        <taxon>Tracheophyta</taxon>
        <taxon>Spermatophyta</taxon>
        <taxon>Magnoliopsida</taxon>
        <taxon>Liliopsida</taxon>
        <taxon>Poales</taxon>
        <taxon>Poaceae</taxon>
        <taxon>BOP clade</taxon>
        <taxon>Pooideae</taxon>
        <taxon>Poodae</taxon>
        <taxon>Poeae</taxon>
        <taxon>Poeae Chloroplast Group 2 (Poeae type)</taxon>
        <taxon>Loliodinae</taxon>
        <taxon>Loliinae</taxon>
        <taxon>Lolium</taxon>
    </lineage>
</organism>
<evidence type="ECO:0000313" key="8">
    <source>
        <dbReference type="Proteomes" id="UP001231189"/>
    </source>
</evidence>
<dbReference type="SUPFAM" id="SSF49599">
    <property type="entry name" value="TRAF domain-like"/>
    <property type="match status" value="1"/>
</dbReference>
<dbReference type="GO" id="GO:0008270">
    <property type="term" value="F:zinc ion binding"/>
    <property type="evidence" value="ECO:0007669"/>
    <property type="project" value="UniProtKB-KW"/>
</dbReference>
<name>A0AAD8QN95_LOLMU</name>
<keyword evidence="8" id="KW-1185">Reference proteome</keyword>
<proteinExistence type="predicted"/>
<keyword evidence="2 5" id="KW-0863">Zinc-finger</keyword>
<dbReference type="InterPro" id="IPR013083">
    <property type="entry name" value="Znf_RING/FYVE/PHD"/>
</dbReference>
<feature type="domain" description="SIAH-type" evidence="6">
    <location>
        <begin position="1"/>
        <end position="54"/>
    </location>
</feature>
<protein>
    <recommendedName>
        <fullName evidence="6">SIAH-type domain-containing protein</fullName>
    </recommendedName>
</protein>
<sequence>MECPHDGCGSVVAYNELHDHEIVCPHGSCECTEAGCNFATSPAVLIAHLREIHLICVDMIPYATARAFIILVLAPLEPRRPVIFYGNDGTGFVSHTDMQVYPENGCLLASLSVECVRADGSNVSQQKEENKAHIGSQLENEHSLTLECDRLHRDLALEKEISLYLARGVNNLTAKRDMLKEQNAYWVELNNKSVTWMDTGSNIIKYLMEERLKLKLKR</sequence>
<comment type="caution">
    <text evidence="7">The sequence shown here is derived from an EMBL/GenBank/DDBJ whole genome shotgun (WGS) entry which is preliminary data.</text>
</comment>
<dbReference type="PANTHER" id="PTHR46632:SF18">
    <property type="entry name" value="OS01G0122200 PROTEIN"/>
    <property type="match status" value="1"/>
</dbReference>
<evidence type="ECO:0000259" key="6">
    <source>
        <dbReference type="PROSITE" id="PS51081"/>
    </source>
</evidence>
<reference evidence="7" key="1">
    <citation type="submission" date="2023-07" db="EMBL/GenBank/DDBJ databases">
        <title>A chromosome-level genome assembly of Lolium multiflorum.</title>
        <authorList>
            <person name="Chen Y."/>
            <person name="Copetti D."/>
            <person name="Kolliker R."/>
            <person name="Studer B."/>
        </authorList>
    </citation>
    <scope>NUCLEOTIDE SEQUENCE</scope>
    <source>
        <strain evidence="7">02402/16</strain>
        <tissue evidence="7">Leaf</tissue>
    </source>
</reference>
<dbReference type="Proteomes" id="UP001231189">
    <property type="component" value="Unassembled WGS sequence"/>
</dbReference>
<dbReference type="InterPro" id="IPR044286">
    <property type="entry name" value="SINL_plant"/>
</dbReference>
<evidence type="ECO:0000256" key="3">
    <source>
        <dbReference type="ARBA" id="ARBA00022833"/>
    </source>
</evidence>
<dbReference type="EMBL" id="JAUUTY010000007">
    <property type="protein sequence ID" value="KAK1606016.1"/>
    <property type="molecule type" value="Genomic_DNA"/>
</dbReference>